<evidence type="ECO:0000313" key="9">
    <source>
        <dbReference type="EMBL" id="KAK3937339.1"/>
    </source>
</evidence>
<dbReference type="InterPro" id="IPR016636">
    <property type="entry name" value="3-oxo-5-alpha-steroid_4-DH"/>
</dbReference>
<evidence type="ECO:0000259" key="8">
    <source>
        <dbReference type="Pfam" id="PF02544"/>
    </source>
</evidence>
<feature type="transmembrane region" description="Helical" evidence="7">
    <location>
        <begin position="95"/>
        <end position="114"/>
    </location>
</feature>
<dbReference type="PANTHER" id="PTHR10556:SF43">
    <property type="entry name" value="STEROID 5-ALPHA-REDUCTASE DET2"/>
    <property type="match status" value="1"/>
</dbReference>
<reference evidence="10" key="1">
    <citation type="journal article" date="2023" name="Mol. Phylogenet. Evol.">
        <title>Genome-scale phylogeny and comparative genomics of the fungal order Sordariales.</title>
        <authorList>
            <person name="Hensen N."/>
            <person name="Bonometti L."/>
            <person name="Westerberg I."/>
            <person name="Brannstrom I.O."/>
            <person name="Guillou S."/>
            <person name="Cros-Aarteil S."/>
            <person name="Calhoun S."/>
            <person name="Haridas S."/>
            <person name="Kuo A."/>
            <person name="Mondo S."/>
            <person name="Pangilinan J."/>
            <person name="Riley R."/>
            <person name="LaButti K."/>
            <person name="Andreopoulos B."/>
            <person name="Lipzen A."/>
            <person name="Chen C."/>
            <person name="Yan M."/>
            <person name="Daum C."/>
            <person name="Ng V."/>
            <person name="Clum A."/>
            <person name="Steindorff A."/>
            <person name="Ohm R.A."/>
            <person name="Martin F."/>
            <person name="Silar P."/>
            <person name="Natvig D.O."/>
            <person name="Lalanne C."/>
            <person name="Gautier V."/>
            <person name="Ament-Velasquez S.L."/>
            <person name="Kruys A."/>
            <person name="Hutchinson M.I."/>
            <person name="Powell A.J."/>
            <person name="Barry K."/>
            <person name="Miller A.N."/>
            <person name="Grigoriev I.V."/>
            <person name="Debuchy R."/>
            <person name="Gladieux P."/>
            <person name="Hiltunen Thoren M."/>
            <person name="Johannesson H."/>
        </authorList>
    </citation>
    <scope>NUCLEOTIDE SEQUENCE [LARGE SCALE GENOMIC DNA]</scope>
    <source>
        <strain evidence="10">CBS 340.73</strain>
    </source>
</reference>
<protein>
    <submittedName>
        <fullName evidence="9">3-oxo-5-alpha-steroid 4-dehydrogenase</fullName>
    </submittedName>
</protein>
<evidence type="ECO:0000256" key="2">
    <source>
        <dbReference type="ARBA" id="ARBA00007742"/>
    </source>
</evidence>
<dbReference type="EMBL" id="MU853857">
    <property type="protein sequence ID" value="KAK3937339.1"/>
    <property type="molecule type" value="Genomic_DNA"/>
</dbReference>
<dbReference type="PIRSF" id="PIRSF015596">
    <property type="entry name" value="5_alpha-SR2"/>
    <property type="match status" value="1"/>
</dbReference>
<feature type="transmembrane region" description="Helical" evidence="7">
    <location>
        <begin position="121"/>
        <end position="147"/>
    </location>
</feature>
<dbReference type="InterPro" id="IPR039357">
    <property type="entry name" value="SRD5A/TECR"/>
</dbReference>
<feature type="transmembrane region" description="Helical" evidence="7">
    <location>
        <begin position="56"/>
        <end position="75"/>
    </location>
</feature>
<evidence type="ECO:0000256" key="5">
    <source>
        <dbReference type="ARBA" id="ARBA00023136"/>
    </source>
</evidence>
<accession>A0AAN6S1S7</accession>
<keyword evidence="4 7" id="KW-1133">Transmembrane helix</keyword>
<organism evidence="9 10">
    <name type="scientific">Diplogelasinospora grovesii</name>
    <dbReference type="NCBI Taxonomy" id="303347"/>
    <lineage>
        <taxon>Eukaryota</taxon>
        <taxon>Fungi</taxon>
        <taxon>Dikarya</taxon>
        <taxon>Ascomycota</taxon>
        <taxon>Pezizomycotina</taxon>
        <taxon>Sordariomycetes</taxon>
        <taxon>Sordariomycetidae</taxon>
        <taxon>Sordariales</taxon>
        <taxon>Diplogelasinosporaceae</taxon>
        <taxon>Diplogelasinospora</taxon>
    </lineage>
</organism>
<dbReference type="PANTHER" id="PTHR10556">
    <property type="entry name" value="3-OXO-5-ALPHA-STEROID 4-DEHYDROGENASE"/>
    <property type="match status" value="1"/>
</dbReference>
<feature type="domain" description="3-oxo-5-alpha-steroid 4-dehydrogenase C-terminal" evidence="8">
    <location>
        <begin position="122"/>
        <end position="195"/>
    </location>
</feature>
<evidence type="ECO:0000256" key="3">
    <source>
        <dbReference type="ARBA" id="ARBA00022692"/>
    </source>
</evidence>
<feature type="region of interest" description="Disordered" evidence="6">
    <location>
        <begin position="194"/>
        <end position="213"/>
    </location>
</feature>
<comment type="similarity">
    <text evidence="2">Belongs to the steroid 5-alpha reductase family.</text>
</comment>
<keyword evidence="10" id="KW-1185">Reference proteome</keyword>
<dbReference type="Pfam" id="PF02544">
    <property type="entry name" value="Steroid_dh"/>
    <property type="match status" value="2"/>
</dbReference>
<dbReference type="GO" id="GO:0008202">
    <property type="term" value="P:steroid metabolic process"/>
    <property type="evidence" value="ECO:0007669"/>
    <property type="project" value="InterPro"/>
</dbReference>
<evidence type="ECO:0000256" key="1">
    <source>
        <dbReference type="ARBA" id="ARBA00004141"/>
    </source>
</evidence>
<feature type="transmembrane region" description="Helical" evidence="7">
    <location>
        <begin position="22"/>
        <end position="44"/>
    </location>
</feature>
<proteinExistence type="inferred from homology"/>
<evidence type="ECO:0000256" key="4">
    <source>
        <dbReference type="ARBA" id="ARBA00022989"/>
    </source>
</evidence>
<evidence type="ECO:0000256" key="6">
    <source>
        <dbReference type="SAM" id="MobiDB-lite"/>
    </source>
</evidence>
<gene>
    <name evidence="9" type="ORF">QBC46DRAFT_12043</name>
</gene>
<dbReference type="GO" id="GO:0016020">
    <property type="term" value="C:membrane"/>
    <property type="evidence" value="ECO:0007669"/>
    <property type="project" value="UniProtKB-SubCell"/>
</dbReference>
<feature type="transmembrane region" description="Helical" evidence="7">
    <location>
        <begin position="159"/>
        <end position="182"/>
    </location>
</feature>
<dbReference type="AlphaFoldDB" id="A0AAN6S1S7"/>
<evidence type="ECO:0000256" key="7">
    <source>
        <dbReference type="SAM" id="Phobius"/>
    </source>
</evidence>
<evidence type="ECO:0000313" key="10">
    <source>
        <dbReference type="Proteomes" id="UP001303473"/>
    </source>
</evidence>
<dbReference type="PROSITE" id="PS50244">
    <property type="entry name" value="S5A_REDUCTASE"/>
    <property type="match status" value="1"/>
</dbReference>
<name>A0AAN6S1S7_9PEZI</name>
<dbReference type="Proteomes" id="UP001303473">
    <property type="component" value="Unassembled WGS sequence"/>
</dbReference>
<keyword evidence="3 7" id="KW-0812">Transmembrane</keyword>
<dbReference type="InterPro" id="IPR001104">
    <property type="entry name" value="3-oxo-5_a-steroid_4-DH_C"/>
</dbReference>
<feature type="domain" description="3-oxo-5-alpha-steroid 4-dehydrogenase C-terminal" evidence="8">
    <location>
        <begin position="213"/>
        <end position="297"/>
    </location>
</feature>
<keyword evidence="5 7" id="KW-0472">Membrane</keyword>
<comment type="caution">
    <text evidence="9">The sequence shown here is derived from an EMBL/GenBank/DDBJ whole genome shotgun (WGS) entry which is preliminary data.</text>
</comment>
<sequence>MATTTTGLVPNWYPPTGENYDFLLYLWQWFPLMASLQWLISWYGMGKTSVSSPLNFPGRIGWLTMECPGFLSLLYMLSTLPQQYNITDLPWQNKVLAALFVIHYAYRAIIFPLIQPSMSPLHLFVWLSGLGFQLFNGTLLGSWLAAYGPTTQAAWREQLSFGVLQFTCGIALFYVGLAANYYHDDELREIRRRQARQQTAKGREAGGGGGGKSVEKHYEIPQAGLFKIMLYPHYFVEWVEWAGFYMACGWGCVPARMFVINEVAAMLPRAVKGKQWYMQKFGREKIEKKWAVIPGIW</sequence>
<dbReference type="GO" id="GO:0003865">
    <property type="term" value="F:3-oxo-5-alpha-steroid 4-dehydrogenase activity"/>
    <property type="evidence" value="ECO:0007669"/>
    <property type="project" value="InterPro"/>
</dbReference>
<comment type="subcellular location">
    <subcellularLocation>
        <location evidence="1">Membrane</location>
        <topology evidence="1">Multi-pass membrane protein</topology>
    </subcellularLocation>
</comment>